<dbReference type="OrthoDB" id="2115716at2759"/>
<evidence type="ECO:0000256" key="1">
    <source>
        <dbReference type="SAM" id="MobiDB-lite"/>
    </source>
</evidence>
<gene>
    <name evidence="2" type="ORF">OCU04_002295</name>
</gene>
<dbReference type="AlphaFoldDB" id="A0A9X0DQ08"/>
<keyword evidence="3" id="KW-1185">Reference proteome</keyword>
<name>A0A9X0DQ08_9HELO</name>
<proteinExistence type="predicted"/>
<sequence length="100" mass="11415">MVIPLPRLWDDQEAGRHYLKFEDNPSAELFAKPFKLGEAAQILESGFLSHGYKHDDQTSETNREAGMGYEHRDDRTGTTACCNTLCIERARFEHIRATNS</sequence>
<evidence type="ECO:0000313" key="2">
    <source>
        <dbReference type="EMBL" id="KAJ8068583.1"/>
    </source>
</evidence>
<feature type="compositionally biased region" description="Basic and acidic residues" evidence="1">
    <location>
        <begin position="52"/>
        <end position="75"/>
    </location>
</feature>
<dbReference type="Proteomes" id="UP001152300">
    <property type="component" value="Unassembled WGS sequence"/>
</dbReference>
<protein>
    <submittedName>
        <fullName evidence="2">Uncharacterized protein</fullName>
    </submittedName>
</protein>
<dbReference type="EMBL" id="JAPEIS010000002">
    <property type="protein sequence ID" value="KAJ8068583.1"/>
    <property type="molecule type" value="Genomic_DNA"/>
</dbReference>
<reference evidence="2" key="1">
    <citation type="submission" date="2022-11" db="EMBL/GenBank/DDBJ databases">
        <title>Genome Resource of Sclerotinia nivalis Strain SnTB1, a Plant Pathogen Isolated from American Ginseng.</title>
        <authorList>
            <person name="Fan S."/>
        </authorList>
    </citation>
    <scope>NUCLEOTIDE SEQUENCE</scope>
    <source>
        <strain evidence="2">SnTB1</strain>
    </source>
</reference>
<feature type="region of interest" description="Disordered" evidence="1">
    <location>
        <begin position="51"/>
        <end position="75"/>
    </location>
</feature>
<comment type="caution">
    <text evidence="2">The sequence shown here is derived from an EMBL/GenBank/DDBJ whole genome shotgun (WGS) entry which is preliminary data.</text>
</comment>
<evidence type="ECO:0000313" key="3">
    <source>
        <dbReference type="Proteomes" id="UP001152300"/>
    </source>
</evidence>
<accession>A0A9X0DQ08</accession>
<organism evidence="2 3">
    <name type="scientific">Sclerotinia nivalis</name>
    <dbReference type="NCBI Taxonomy" id="352851"/>
    <lineage>
        <taxon>Eukaryota</taxon>
        <taxon>Fungi</taxon>
        <taxon>Dikarya</taxon>
        <taxon>Ascomycota</taxon>
        <taxon>Pezizomycotina</taxon>
        <taxon>Leotiomycetes</taxon>
        <taxon>Helotiales</taxon>
        <taxon>Sclerotiniaceae</taxon>
        <taxon>Sclerotinia</taxon>
    </lineage>
</organism>